<keyword evidence="3" id="KW-1185">Reference proteome</keyword>
<feature type="signal peptide" evidence="1">
    <location>
        <begin position="1"/>
        <end position="21"/>
    </location>
</feature>
<evidence type="ECO:0000313" key="2">
    <source>
        <dbReference type="EMBL" id="KFN45334.1"/>
    </source>
</evidence>
<feature type="chain" id="PRO_5001869211" evidence="1">
    <location>
        <begin position="22"/>
        <end position="151"/>
    </location>
</feature>
<gene>
    <name evidence="2" type="ORF">N790_10145</name>
</gene>
<accession>A0A091B395</accession>
<protein>
    <submittedName>
        <fullName evidence="2">Uncharacterized protein</fullName>
    </submittedName>
</protein>
<name>A0A091B395_9GAMM</name>
<proteinExistence type="predicted"/>
<dbReference type="PATRIC" id="fig|1384054.3.peg.2188"/>
<organism evidence="2 3">
    <name type="scientific">Arenimonas malthae CC-JY-1</name>
    <dbReference type="NCBI Taxonomy" id="1384054"/>
    <lineage>
        <taxon>Bacteria</taxon>
        <taxon>Pseudomonadati</taxon>
        <taxon>Pseudomonadota</taxon>
        <taxon>Gammaproteobacteria</taxon>
        <taxon>Lysobacterales</taxon>
        <taxon>Lysobacteraceae</taxon>
        <taxon>Arenimonas</taxon>
    </lineage>
</organism>
<evidence type="ECO:0000256" key="1">
    <source>
        <dbReference type="SAM" id="SignalP"/>
    </source>
</evidence>
<evidence type="ECO:0000313" key="3">
    <source>
        <dbReference type="Proteomes" id="UP000029392"/>
    </source>
</evidence>
<dbReference type="AlphaFoldDB" id="A0A091B395"/>
<dbReference type="EMBL" id="AVCH01000184">
    <property type="protein sequence ID" value="KFN45334.1"/>
    <property type="molecule type" value="Genomic_DNA"/>
</dbReference>
<sequence length="151" mass="16093">MPRFLVCLTALLLAAPIAARAETATLELQLVENMTGPVVVNFFGEKSPGSCKAKRRIASISHGNPFVRTKGNEGFPVPAGTEYRLFVSLVPPGVANTCQFVGAFTPDAGGHYVLTAVFDLQPDRKYNCGLVLEKKSGDTAEPATLQVAPCR</sequence>
<keyword evidence="1" id="KW-0732">Signal</keyword>
<dbReference type="RefSeq" id="WP_043804394.1">
    <property type="nucleotide sequence ID" value="NZ_AVCH01000184.1"/>
</dbReference>
<comment type="caution">
    <text evidence="2">The sequence shown here is derived from an EMBL/GenBank/DDBJ whole genome shotgun (WGS) entry which is preliminary data.</text>
</comment>
<dbReference type="Proteomes" id="UP000029392">
    <property type="component" value="Unassembled WGS sequence"/>
</dbReference>
<dbReference type="STRING" id="1384054.N790_10145"/>
<reference evidence="2 3" key="1">
    <citation type="submission" date="2013-09" db="EMBL/GenBank/DDBJ databases">
        <title>Genome sequencing of Arenimonas malthae.</title>
        <authorList>
            <person name="Chen F."/>
            <person name="Wang G."/>
        </authorList>
    </citation>
    <scope>NUCLEOTIDE SEQUENCE [LARGE SCALE GENOMIC DNA]</scope>
    <source>
        <strain evidence="2 3">CC-JY-1</strain>
    </source>
</reference>